<evidence type="ECO:0000259" key="2">
    <source>
        <dbReference type="Pfam" id="PF16694"/>
    </source>
</evidence>
<name>A0ABQ4SBT9_9HYPH</name>
<protein>
    <recommendedName>
        <fullName evidence="2">Cytochrome P460 domain-containing protein</fullName>
    </recommendedName>
</protein>
<dbReference type="Proteomes" id="UP001055153">
    <property type="component" value="Unassembled WGS sequence"/>
</dbReference>
<feature type="domain" description="Cytochrome P460" evidence="2">
    <location>
        <begin position="42"/>
        <end position="176"/>
    </location>
</feature>
<gene>
    <name evidence="3" type="ORF">GMJLKIPL_2394</name>
</gene>
<reference evidence="3" key="1">
    <citation type="journal article" date="2021" name="Front. Microbiol.">
        <title>Comprehensive Comparative Genomics and Phenotyping of Methylobacterium Species.</title>
        <authorList>
            <person name="Alessa O."/>
            <person name="Ogura Y."/>
            <person name="Fujitani Y."/>
            <person name="Takami H."/>
            <person name="Hayashi T."/>
            <person name="Sahin N."/>
            <person name="Tani A."/>
        </authorList>
    </citation>
    <scope>NUCLEOTIDE SEQUENCE</scope>
    <source>
        <strain evidence="3">DSM 17168</strain>
    </source>
</reference>
<keyword evidence="1" id="KW-0732">Signal</keyword>
<evidence type="ECO:0000313" key="4">
    <source>
        <dbReference type="Proteomes" id="UP001055153"/>
    </source>
</evidence>
<feature type="chain" id="PRO_5047164782" description="Cytochrome P460 domain-containing protein" evidence="1">
    <location>
        <begin position="21"/>
        <end position="186"/>
    </location>
</feature>
<proteinExistence type="predicted"/>
<dbReference type="InterPro" id="IPR032033">
    <property type="entry name" value="Cytochrome_P460"/>
</dbReference>
<feature type="signal peptide" evidence="1">
    <location>
        <begin position="1"/>
        <end position="20"/>
    </location>
</feature>
<dbReference type="EMBL" id="BPQQ01000026">
    <property type="protein sequence ID" value="GJE00472.1"/>
    <property type="molecule type" value="Genomic_DNA"/>
</dbReference>
<evidence type="ECO:0000313" key="3">
    <source>
        <dbReference type="EMBL" id="GJE00472.1"/>
    </source>
</evidence>
<reference evidence="3" key="2">
    <citation type="submission" date="2021-08" db="EMBL/GenBank/DDBJ databases">
        <authorList>
            <person name="Tani A."/>
            <person name="Ola A."/>
            <person name="Ogura Y."/>
            <person name="Katsura K."/>
            <person name="Hayashi T."/>
        </authorList>
    </citation>
    <scope>NUCLEOTIDE SEQUENCE</scope>
    <source>
        <strain evidence="3">DSM 17168</strain>
    </source>
</reference>
<evidence type="ECO:0000256" key="1">
    <source>
        <dbReference type="SAM" id="SignalP"/>
    </source>
</evidence>
<dbReference type="Pfam" id="PF16694">
    <property type="entry name" value="Cytochrome_P460"/>
    <property type="match status" value="1"/>
</dbReference>
<dbReference type="Gene3D" id="3.50.70.20">
    <property type="entry name" value="Cytochrome P460"/>
    <property type="match status" value="1"/>
</dbReference>
<comment type="caution">
    <text evidence="3">The sequence shown here is derived from an EMBL/GenBank/DDBJ whole genome shotgun (WGS) entry which is preliminary data.</text>
</comment>
<dbReference type="InterPro" id="IPR038142">
    <property type="entry name" value="Cytochrome_P460_sp"/>
</dbReference>
<sequence>MIRMIFAAASFAVLVMVAAAQTPTSDTASVPNDSLKAKLRVPEHYRATYQYLGNWAPAKDDGPGSDEFHTVYASPGTIEAYRKTGEFADGTVLVKEVFETATNVMTTGTVSRADRLIGWFVMVKDSANRYPNDPLWGEGWGWAWYNVGDPVNTPTKDFRAECLPCHQPARSTDWTFIEGYPALRGD</sequence>
<keyword evidence="4" id="KW-1185">Reference proteome</keyword>
<accession>A0ABQ4SBT9</accession>
<organism evidence="3 4">
    <name type="scientific">Methylobacterium isbiliense</name>
    <dbReference type="NCBI Taxonomy" id="315478"/>
    <lineage>
        <taxon>Bacteria</taxon>
        <taxon>Pseudomonadati</taxon>
        <taxon>Pseudomonadota</taxon>
        <taxon>Alphaproteobacteria</taxon>
        <taxon>Hyphomicrobiales</taxon>
        <taxon>Methylobacteriaceae</taxon>
        <taxon>Methylobacterium</taxon>
    </lineage>
</organism>
<dbReference type="CDD" id="cd20750">
    <property type="entry name" value="cyt_c_I"/>
    <property type="match status" value="1"/>
</dbReference>